<feature type="transmembrane region" description="Helical" evidence="2">
    <location>
        <begin position="17"/>
        <end position="36"/>
    </location>
</feature>
<reference evidence="3 4" key="1">
    <citation type="submission" date="2023-07" db="EMBL/GenBank/DDBJ databases">
        <authorList>
            <person name="Kim M.K."/>
        </authorList>
    </citation>
    <scope>NUCLEOTIDE SEQUENCE [LARGE SCALE GENOMIC DNA]</scope>
    <source>
        <strain evidence="3 4">KR1UV-12</strain>
    </source>
</reference>
<keyword evidence="2" id="KW-0472">Membrane</keyword>
<proteinExistence type="predicted"/>
<keyword evidence="2" id="KW-0812">Transmembrane</keyword>
<gene>
    <name evidence="3" type="ORF">Q5H91_08040</name>
</gene>
<dbReference type="RefSeq" id="WP_305172874.1">
    <property type="nucleotide sequence ID" value="NZ_JAUUDS010000003.1"/>
</dbReference>
<name>A0ABT9EKL4_9SPHN</name>
<accession>A0ABT9EKL4</accession>
<keyword evidence="4" id="KW-1185">Reference proteome</keyword>
<evidence type="ECO:0000256" key="1">
    <source>
        <dbReference type="SAM" id="MobiDB-lite"/>
    </source>
</evidence>
<evidence type="ECO:0000313" key="3">
    <source>
        <dbReference type="EMBL" id="MDP1027158.1"/>
    </source>
</evidence>
<dbReference type="Proteomes" id="UP001230685">
    <property type="component" value="Unassembled WGS sequence"/>
</dbReference>
<feature type="compositionally biased region" description="Basic and acidic residues" evidence="1">
    <location>
        <begin position="43"/>
        <end position="70"/>
    </location>
</feature>
<sequence length="70" mass="7738">MNEIQEQTASSTANGSLWLIVVFIGAFVLVGAIAWAKAKNRRISPEQDRRTEQATRDLYRNGSDDDAAGR</sequence>
<evidence type="ECO:0000256" key="2">
    <source>
        <dbReference type="SAM" id="Phobius"/>
    </source>
</evidence>
<feature type="region of interest" description="Disordered" evidence="1">
    <location>
        <begin position="40"/>
        <end position="70"/>
    </location>
</feature>
<comment type="caution">
    <text evidence="3">The sequence shown here is derived from an EMBL/GenBank/DDBJ whole genome shotgun (WGS) entry which is preliminary data.</text>
</comment>
<dbReference type="EMBL" id="JAUUDS010000003">
    <property type="protein sequence ID" value="MDP1027158.1"/>
    <property type="molecule type" value="Genomic_DNA"/>
</dbReference>
<protein>
    <submittedName>
        <fullName evidence="3">Uncharacterized protein</fullName>
    </submittedName>
</protein>
<organism evidence="3 4">
    <name type="scientific">Sphingomonas aurea</name>
    <dbReference type="NCBI Taxonomy" id="3063994"/>
    <lineage>
        <taxon>Bacteria</taxon>
        <taxon>Pseudomonadati</taxon>
        <taxon>Pseudomonadota</taxon>
        <taxon>Alphaproteobacteria</taxon>
        <taxon>Sphingomonadales</taxon>
        <taxon>Sphingomonadaceae</taxon>
        <taxon>Sphingomonas</taxon>
    </lineage>
</organism>
<keyword evidence="2" id="KW-1133">Transmembrane helix</keyword>
<evidence type="ECO:0000313" key="4">
    <source>
        <dbReference type="Proteomes" id="UP001230685"/>
    </source>
</evidence>